<evidence type="ECO:0000256" key="5">
    <source>
        <dbReference type="ARBA" id="ARBA00023014"/>
    </source>
</evidence>
<dbReference type="EMBL" id="BSTK01000027">
    <property type="protein sequence ID" value="GLY92305.1"/>
    <property type="molecule type" value="Genomic_DNA"/>
</dbReference>
<dbReference type="Proteomes" id="UP001165074">
    <property type="component" value="Unassembled WGS sequence"/>
</dbReference>
<dbReference type="GO" id="GO:0046872">
    <property type="term" value="F:metal ion binding"/>
    <property type="evidence" value="ECO:0007669"/>
    <property type="project" value="UniProtKB-KW"/>
</dbReference>
<keyword evidence="5" id="KW-0411">Iron-sulfur</keyword>
<name>A0A9W6SG78_9ACTN</name>
<dbReference type="InterPro" id="IPR039650">
    <property type="entry name" value="HdrA-like"/>
</dbReference>
<reference evidence="6" key="1">
    <citation type="submission" date="2023-03" db="EMBL/GenBank/DDBJ databases">
        <title>Actinoallomurus iriomotensis NBRC 103684.</title>
        <authorList>
            <person name="Ichikawa N."/>
            <person name="Sato H."/>
            <person name="Tonouchi N."/>
        </authorList>
    </citation>
    <scope>NUCLEOTIDE SEQUENCE</scope>
    <source>
        <strain evidence="6">NBRC 103684</strain>
    </source>
</reference>
<keyword evidence="1" id="KW-0004">4Fe-4S</keyword>
<keyword evidence="7" id="KW-1185">Reference proteome</keyword>
<evidence type="ECO:0000313" key="6">
    <source>
        <dbReference type="EMBL" id="GLY92305.1"/>
    </source>
</evidence>
<evidence type="ECO:0000256" key="4">
    <source>
        <dbReference type="ARBA" id="ARBA00023004"/>
    </source>
</evidence>
<evidence type="ECO:0000256" key="2">
    <source>
        <dbReference type="ARBA" id="ARBA00022723"/>
    </source>
</evidence>
<organism evidence="6 7">
    <name type="scientific">Actinoallomurus iriomotensis</name>
    <dbReference type="NCBI Taxonomy" id="478107"/>
    <lineage>
        <taxon>Bacteria</taxon>
        <taxon>Bacillati</taxon>
        <taxon>Actinomycetota</taxon>
        <taxon>Actinomycetes</taxon>
        <taxon>Streptosporangiales</taxon>
        <taxon>Thermomonosporaceae</taxon>
        <taxon>Actinoallomurus</taxon>
    </lineage>
</organism>
<dbReference type="Pfam" id="PF12831">
    <property type="entry name" value="FAD_oxidored"/>
    <property type="match status" value="1"/>
</dbReference>
<dbReference type="RefSeq" id="WP_285584401.1">
    <property type="nucleotide sequence ID" value="NZ_BSTK01000027.1"/>
</dbReference>
<dbReference type="PANTHER" id="PTHR43498:SF1">
    <property type="entry name" value="COB--COM HETERODISULFIDE REDUCTASE IRON-SULFUR SUBUNIT A"/>
    <property type="match status" value="1"/>
</dbReference>
<dbReference type="GO" id="GO:0016491">
    <property type="term" value="F:oxidoreductase activity"/>
    <property type="evidence" value="ECO:0007669"/>
    <property type="project" value="UniProtKB-KW"/>
</dbReference>
<keyword evidence="4" id="KW-0408">Iron</keyword>
<comment type="caution">
    <text evidence="6">The sequence shown here is derived from an EMBL/GenBank/DDBJ whole genome shotgun (WGS) entry which is preliminary data.</text>
</comment>
<dbReference type="SUPFAM" id="SSF51905">
    <property type="entry name" value="FAD/NAD(P)-binding domain"/>
    <property type="match status" value="1"/>
</dbReference>
<dbReference type="AlphaFoldDB" id="A0A9W6SG78"/>
<keyword evidence="3" id="KW-0560">Oxidoreductase</keyword>
<evidence type="ECO:0000313" key="7">
    <source>
        <dbReference type="Proteomes" id="UP001165074"/>
    </source>
</evidence>
<protein>
    <submittedName>
        <fullName evidence="6">Membrane protein</fullName>
    </submittedName>
</protein>
<gene>
    <name evidence="6" type="ORF">Airi02_102330</name>
</gene>
<sequence length="447" mass="47312">MSRRITVPARDVRVTAEADVVVAGGGPAGICAAVAAARTGARTVLLERAPFLGGTATGAMVASFMGFFWRDRRVAGGVGYEVTQRLIEAGGATGFTRYLLAEASENPIEVRTFPFDPEVLKSVLDEMATEAGVDVLLHTQATEAILTDGRVTGVLAQGLFKPEAFGAGVVIDATGNAVIARTAGCRAENAGDDPAGWQPMTMMARLADVDVPRFRALPRERKRRLARQGMATGELPQQLLSLVSSPSGDDAFILMTRVSGFDGSDTRDLAQAEMEGRRQLRGVVPFLRREVPGFERAHVVAVAPWIGVRETWRIIGDSRLEEADVLEGRQSAEAIAQGGGPLDVHHRDGGGLSLIEPAAPFSVPYRCLVPRDVDGLTVAGRCVSATRTAMGAVRHMGTVMAIGHAAGAAGALAARERIRPRDVRVSELRDLLRSQGAVVDSPLSHAG</sequence>
<evidence type="ECO:0000256" key="1">
    <source>
        <dbReference type="ARBA" id="ARBA00022485"/>
    </source>
</evidence>
<proteinExistence type="predicted"/>
<dbReference type="Gene3D" id="3.50.50.60">
    <property type="entry name" value="FAD/NAD(P)-binding domain"/>
    <property type="match status" value="1"/>
</dbReference>
<evidence type="ECO:0000256" key="3">
    <source>
        <dbReference type="ARBA" id="ARBA00023002"/>
    </source>
</evidence>
<accession>A0A9W6SG78</accession>
<dbReference type="PANTHER" id="PTHR43498">
    <property type="entry name" value="FERREDOXIN:COB-COM HETERODISULFIDE REDUCTASE SUBUNIT A"/>
    <property type="match status" value="1"/>
</dbReference>
<dbReference type="GO" id="GO:0051539">
    <property type="term" value="F:4 iron, 4 sulfur cluster binding"/>
    <property type="evidence" value="ECO:0007669"/>
    <property type="project" value="UniProtKB-KW"/>
</dbReference>
<dbReference type="InterPro" id="IPR036188">
    <property type="entry name" value="FAD/NAD-bd_sf"/>
</dbReference>
<keyword evidence="2" id="KW-0479">Metal-binding</keyword>
<dbReference type="PRINTS" id="PR00411">
    <property type="entry name" value="PNDRDTASEI"/>
</dbReference>